<protein>
    <submittedName>
        <fullName evidence="2">Uncharacterized protein</fullName>
    </submittedName>
</protein>
<comment type="caution">
    <text evidence="2">The sequence shown here is derived from an EMBL/GenBank/DDBJ whole genome shotgun (WGS) entry which is preliminary data.</text>
</comment>
<evidence type="ECO:0000313" key="3">
    <source>
        <dbReference type="Proteomes" id="UP000593577"/>
    </source>
</evidence>
<feature type="non-terminal residue" evidence="2">
    <location>
        <position position="105"/>
    </location>
</feature>
<evidence type="ECO:0000313" key="2">
    <source>
        <dbReference type="EMBL" id="MBA0675847.1"/>
    </source>
</evidence>
<sequence>MNEVAPPRFISVSKRPLTTMLATIAEEEKDFNDDEVVKGRRTYSSSVCGKAAICCLSRELESSMLLFLGIAETQGFPNGQKSKAYSKDSDSSHPFGYQCSPCLDL</sequence>
<dbReference type="Proteomes" id="UP000593577">
    <property type="component" value="Unassembled WGS sequence"/>
</dbReference>
<name>A0A7J8WLD7_GOSAI</name>
<dbReference type="PANTHER" id="PTHR35101">
    <property type="entry name" value="OS02G0162600 PROTEIN"/>
    <property type="match status" value="1"/>
</dbReference>
<feature type="region of interest" description="Disordered" evidence="1">
    <location>
        <begin position="75"/>
        <end position="95"/>
    </location>
</feature>
<keyword evidence="3" id="KW-1185">Reference proteome</keyword>
<dbReference type="EMBL" id="JABFAA010000002">
    <property type="protein sequence ID" value="MBA0675847.1"/>
    <property type="molecule type" value="Genomic_DNA"/>
</dbReference>
<dbReference type="PANTHER" id="PTHR35101:SF14">
    <property type="entry name" value="SULFOTRANSFERASE"/>
    <property type="match status" value="1"/>
</dbReference>
<evidence type="ECO:0000256" key="1">
    <source>
        <dbReference type="SAM" id="MobiDB-lite"/>
    </source>
</evidence>
<gene>
    <name evidence="2" type="ORF">Goari_017369</name>
</gene>
<proteinExistence type="predicted"/>
<accession>A0A7J8WLD7</accession>
<organism evidence="2 3">
    <name type="scientific">Gossypium aridum</name>
    <name type="common">American cotton</name>
    <name type="synonym">Erioxylum aridum</name>
    <dbReference type="NCBI Taxonomy" id="34290"/>
    <lineage>
        <taxon>Eukaryota</taxon>
        <taxon>Viridiplantae</taxon>
        <taxon>Streptophyta</taxon>
        <taxon>Embryophyta</taxon>
        <taxon>Tracheophyta</taxon>
        <taxon>Spermatophyta</taxon>
        <taxon>Magnoliopsida</taxon>
        <taxon>eudicotyledons</taxon>
        <taxon>Gunneridae</taxon>
        <taxon>Pentapetalae</taxon>
        <taxon>rosids</taxon>
        <taxon>malvids</taxon>
        <taxon>Malvales</taxon>
        <taxon>Malvaceae</taxon>
        <taxon>Malvoideae</taxon>
        <taxon>Gossypium</taxon>
    </lineage>
</organism>
<dbReference type="AlphaFoldDB" id="A0A7J8WLD7"/>
<reference evidence="2 3" key="1">
    <citation type="journal article" date="2019" name="Genome Biol. Evol.">
        <title>Insights into the evolution of the New World diploid cottons (Gossypium, subgenus Houzingenia) based on genome sequencing.</title>
        <authorList>
            <person name="Grover C.E."/>
            <person name="Arick M.A. 2nd"/>
            <person name="Thrash A."/>
            <person name="Conover J.L."/>
            <person name="Sanders W.S."/>
            <person name="Peterson D.G."/>
            <person name="Frelichowski J.E."/>
            <person name="Scheffler J.A."/>
            <person name="Scheffler B.E."/>
            <person name="Wendel J.F."/>
        </authorList>
    </citation>
    <scope>NUCLEOTIDE SEQUENCE [LARGE SCALE GENOMIC DNA]</scope>
    <source>
        <strain evidence="2">185</strain>
        <tissue evidence="2">Leaf</tissue>
    </source>
</reference>